<dbReference type="Pfam" id="PF03925">
    <property type="entry name" value="SeqA"/>
    <property type="match status" value="1"/>
</dbReference>
<dbReference type="Proteomes" id="UP000651977">
    <property type="component" value="Unassembled WGS sequence"/>
</dbReference>
<dbReference type="Gene3D" id="1.10.1220.10">
    <property type="entry name" value="Met repressor-like"/>
    <property type="match status" value="1"/>
</dbReference>
<keyword evidence="3 4" id="KW-0238">DNA-binding</keyword>
<evidence type="ECO:0000256" key="4">
    <source>
        <dbReference type="PIRNR" id="PIRNR019401"/>
    </source>
</evidence>
<dbReference type="InterPro" id="IPR033761">
    <property type="entry name" value="SeqA_N"/>
</dbReference>
<feature type="domain" description="Negative modulator of initiation of replication SeqA N-terminal" evidence="7">
    <location>
        <begin position="8"/>
        <end position="41"/>
    </location>
</feature>
<dbReference type="PIRSF" id="PIRSF019401">
    <property type="entry name" value="SeqA"/>
    <property type="match status" value="1"/>
</dbReference>
<organism evidence="8 9">
    <name type="scientific">Agarivorans gilvus</name>
    <dbReference type="NCBI Taxonomy" id="680279"/>
    <lineage>
        <taxon>Bacteria</taxon>
        <taxon>Pseudomonadati</taxon>
        <taxon>Pseudomonadota</taxon>
        <taxon>Gammaproteobacteria</taxon>
        <taxon>Alteromonadales</taxon>
        <taxon>Alteromonadaceae</taxon>
        <taxon>Agarivorans</taxon>
    </lineage>
</organism>
<comment type="function">
    <text evidence="4">Negative regulator of replication initiation, which contributes to regulation of DNA replication and ensures that replication initiation occurs exactly once per chromosome per cell cycle. Binds to pairs of hemimethylated GATC sequences in the oriC region, thus preventing assembly of replication proteins and re-initiation at newly replicated origins. Repression is relieved when the region becomes fully methylated.</text>
</comment>
<proteinExistence type="inferred from homology"/>
<dbReference type="Pfam" id="PF17206">
    <property type="entry name" value="SeqA_N"/>
    <property type="match status" value="1"/>
</dbReference>
<dbReference type="InterPro" id="IPR036835">
    <property type="entry name" value="SeqA_DNA-bd_C_sf"/>
</dbReference>
<feature type="compositionally biased region" description="Polar residues" evidence="5">
    <location>
        <begin position="55"/>
        <end position="73"/>
    </location>
</feature>
<evidence type="ECO:0000256" key="3">
    <source>
        <dbReference type="ARBA" id="ARBA00023125"/>
    </source>
</evidence>
<comment type="caution">
    <text evidence="8">The sequence shown here is derived from an EMBL/GenBank/DDBJ whole genome shotgun (WGS) entry which is preliminary data.</text>
</comment>
<dbReference type="EMBL" id="BMDY01000001">
    <property type="protein sequence ID" value="GGA92267.1"/>
    <property type="molecule type" value="Genomic_DNA"/>
</dbReference>
<protein>
    <recommendedName>
        <fullName evidence="4">Negative modulator of initiation of replication</fullName>
    </recommendedName>
</protein>
<evidence type="ECO:0000313" key="9">
    <source>
        <dbReference type="Proteomes" id="UP000651977"/>
    </source>
</evidence>
<feature type="domain" description="Replication modulator SeqA C-terminal DNA-binding" evidence="6">
    <location>
        <begin position="100"/>
        <end position="196"/>
    </location>
</feature>
<reference evidence="9" key="1">
    <citation type="journal article" date="2019" name="Int. J. Syst. Evol. Microbiol.">
        <title>The Global Catalogue of Microorganisms (GCM) 10K type strain sequencing project: providing services to taxonomists for standard genome sequencing and annotation.</title>
        <authorList>
            <consortium name="The Broad Institute Genomics Platform"/>
            <consortium name="The Broad Institute Genome Sequencing Center for Infectious Disease"/>
            <person name="Wu L."/>
            <person name="Ma J."/>
        </authorList>
    </citation>
    <scope>NUCLEOTIDE SEQUENCE [LARGE SCALE GENOMIC DNA]</scope>
    <source>
        <strain evidence="9">CGMCC 1.10131</strain>
    </source>
</reference>
<evidence type="ECO:0000259" key="6">
    <source>
        <dbReference type="Pfam" id="PF03925"/>
    </source>
</evidence>
<keyword evidence="1 4" id="KW-0963">Cytoplasm</keyword>
<dbReference type="SUPFAM" id="SSF82808">
    <property type="entry name" value="Replication modulator SeqA, C-terminal DNA-binding domain"/>
    <property type="match status" value="1"/>
</dbReference>
<evidence type="ECO:0000313" key="8">
    <source>
        <dbReference type="EMBL" id="GGA92267.1"/>
    </source>
</evidence>
<dbReference type="InterPro" id="IPR026577">
    <property type="entry name" value="SeqA_DNA-bd_C"/>
</dbReference>
<dbReference type="InterPro" id="IPR005621">
    <property type="entry name" value="SeqA"/>
</dbReference>
<dbReference type="NCBIfam" id="NF008389">
    <property type="entry name" value="PRK11187.1"/>
    <property type="match status" value="1"/>
</dbReference>
<keyword evidence="2 4" id="KW-0236">DNA replication inhibitor</keyword>
<evidence type="ECO:0000256" key="1">
    <source>
        <dbReference type="ARBA" id="ARBA00022490"/>
    </source>
</evidence>
<evidence type="ECO:0000256" key="5">
    <source>
        <dbReference type="SAM" id="MobiDB-lite"/>
    </source>
</evidence>
<accession>A0ABQ1HUJ4</accession>
<feature type="region of interest" description="Disordered" evidence="5">
    <location>
        <begin position="47"/>
        <end position="86"/>
    </location>
</feature>
<evidence type="ECO:0000256" key="2">
    <source>
        <dbReference type="ARBA" id="ARBA00022880"/>
    </source>
</evidence>
<keyword evidence="9" id="KW-1185">Reference proteome</keyword>
<evidence type="ECO:0000259" key="7">
    <source>
        <dbReference type="Pfam" id="PF17206"/>
    </source>
</evidence>
<dbReference type="Gene3D" id="1.20.1380.10">
    <property type="entry name" value="Replication modulator SeqA, C-terminal DNA-binding domain"/>
    <property type="match status" value="1"/>
</dbReference>
<name>A0ABQ1HUJ4_9ALTE</name>
<dbReference type="SUPFAM" id="SSF47598">
    <property type="entry name" value="Ribbon-helix-helix"/>
    <property type="match status" value="1"/>
</dbReference>
<comment type="subcellular location">
    <subcellularLocation>
        <location evidence="4">Cytoplasm</location>
    </subcellularLocation>
</comment>
<dbReference type="InterPro" id="IPR010985">
    <property type="entry name" value="Ribbon_hlx_hlx"/>
</dbReference>
<dbReference type="InterPro" id="IPR013321">
    <property type="entry name" value="Arc_rbn_hlx_hlx"/>
</dbReference>
<comment type="similarity">
    <text evidence="4">Belongs to the SeqA family.</text>
</comment>
<gene>
    <name evidence="8" type="primary">seqA</name>
    <name evidence="8" type="ORF">GCM10007414_01140</name>
</gene>
<sequence length="200" mass="22164">MQHQKATMKTIEIEEDLYLYIAGQTKHIGESASDILRRLLQVNSGGQLSDKDTANSDTTPQSLSDEASPNDAASSEPEISDSASKLETSRDWTSHFELAEVAQAGSSTKRFLFLLSKLYSIDTALFSQACVIKGSKREYFSQDKQQLLASGKTSKPQAIPNTPYWVITNTNTARKRHILQHVASEMGLNETIIERLLEAI</sequence>